<keyword evidence="4" id="KW-1185">Reference proteome</keyword>
<evidence type="ECO:0000259" key="2">
    <source>
        <dbReference type="PROSITE" id="PS51186"/>
    </source>
</evidence>
<dbReference type="AlphaFoldDB" id="A0A4Q8AQB4"/>
<dbReference type="InterPro" id="IPR016181">
    <property type="entry name" value="Acyl_CoA_acyltransferase"/>
</dbReference>
<dbReference type="SUPFAM" id="SSF55729">
    <property type="entry name" value="Acyl-CoA N-acyltransferases (Nat)"/>
    <property type="match status" value="1"/>
</dbReference>
<dbReference type="CDD" id="cd04301">
    <property type="entry name" value="NAT_SF"/>
    <property type="match status" value="1"/>
</dbReference>
<dbReference type="PANTHER" id="PTHR43792:SF1">
    <property type="entry name" value="N-ACETYLTRANSFERASE DOMAIN-CONTAINING PROTEIN"/>
    <property type="match status" value="1"/>
</dbReference>
<dbReference type="GO" id="GO:0016747">
    <property type="term" value="F:acyltransferase activity, transferring groups other than amino-acyl groups"/>
    <property type="evidence" value="ECO:0007669"/>
    <property type="project" value="InterPro"/>
</dbReference>
<sequence length="242" mass="26493">MSSAPDTTPDLAAPAPGLPDSAEAPTPPPGYFHGFPFDSGPLAIAPIQTERLILRPLTVDDVADVWEYQRLDEVLRYIPWPRRTAEEGAAHTRRRAELRTLDGTADSAIFLACELAADDERVAGSAGRVIGDVMLRLSSVETAELEIGWVFHPDFAGRGYATEAAEATLRLAFDGIGAHRVIANLDPRNEASARLCVRLGLLHEATLRESYWDKGEWSDTGIYGMIAHEWRAREDTPAPHTP</sequence>
<keyword evidence="3" id="KW-0808">Transferase</keyword>
<proteinExistence type="predicted"/>
<dbReference type="EMBL" id="SHLC01000001">
    <property type="protein sequence ID" value="RZU66912.1"/>
    <property type="molecule type" value="Genomic_DNA"/>
</dbReference>
<dbReference type="RefSeq" id="WP_130507039.1">
    <property type="nucleotide sequence ID" value="NZ_SHLC01000001.1"/>
</dbReference>
<dbReference type="OrthoDB" id="9132139at2"/>
<protein>
    <submittedName>
        <fullName evidence="3">RimJ/RimL family protein N-acetyltransferase</fullName>
    </submittedName>
</protein>
<accession>A0A4Q8AQB4</accession>
<dbReference type="InterPro" id="IPR000182">
    <property type="entry name" value="GNAT_dom"/>
</dbReference>
<reference evidence="3 4" key="1">
    <citation type="submission" date="2019-02" db="EMBL/GenBank/DDBJ databases">
        <title>Sequencing the genomes of 1000 actinobacteria strains.</title>
        <authorList>
            <person name="Klenk H.-P."/>
        </authorList>
    </citation>
    <scope>NUCLEOTIDE SEQUENCE [LARGE SCALE GENOMIC DNA]</scope>
    <source>
        <strain evidence="3 4">DSM 18319</strain>
    </source>
</reference>
<dbReference type="Gene3D" id="3.40.630.30">
    <property type="match status" value="1"/>
</dbReference>
<name>A0A4Q8AQB4_9MICO</name>
<dbReference type="Pfam" id="PF13302">
    <property type="entry name" value="Acetyltransf_3"/>
    <property type="match status" value="1"/>
</dbReference>
<feature type="region of interest" description="Disordered" evidence="1">
    <location>
        <begin position="1"/>
        <end position="32"/>
    </location>
</feature>
<organism evidence="3 4">
    <name type="scientific">Microterricola gilva</name>
    <dbReference type="NCBI Taxonomy" id="393267"/>
    <lineage>
        <taxon>Bacteria</taxon>
        <taxon>Bacillati</taxon>
        <taxon>Actinomycetota</taxon>
        <taxon>Actinomycetes</taxon>
        <taxon>Micrococcales</taxon>
        <taxon>Microbacteriaceae</taxon>
        <taxon>Microterricola</taxon>
    </lineage>
</organism>
<evidence type="ECO:0000313" key="3">
    <source>
        <dbReference type="EMBL" id="RZU66912.1"/>
    </source>
</evidence>
<feature type="compositionally biased region" description="Low complexity" evidence="1">
    <location>
        <begin position="1"/>
        <end position="22"/>
    </location>
</feature>
<dbReference type="Proteomes" id="UP000291483">
    <property type="component" value="Unassembled WGS sequence"/>
</dbReference>
<gene>
    <name evidence="3" type="ORF">EV379_3282</name>
</gene>
<dbReference type="PANTHER" id="PTHR43792">
    <property type="entry name" value="GNAT FAMILY, PUTATIVE (AFU_ORTHOLOGUE AFUA_3G00765)-RELATED-RELATED"/>
    <property type="match status" value="1"/>
</dbReference>
<evidence type="ECO:0000256" key="1">
    <source>
        <dbReference type="SAM" id="MobiDB-lite"/>
    </source>
</evidence>
<dbReference type="PROSITE" id="PS51186">
    <property type="entry name" value="GNAT"/>
    <property type="match status" value="1"/>
</dbReference>
<evidence type="ECO:0000313" key="4">
    <source>
        <dbReference type="Proteomes" id="UP000291483"/>
    </source>
</evidence>
<comment type="caution">
    <text evidence="3">The sequence shown here is derived from an EMBL/GenBank/DDBJ whole genome shotgun (WGS) entry which is preliminary data.</text>
</comment>
<dbReference type="InterPro" id="IPR051531">
    <property type="entry name" value="N-acetyltransferase"/>
</dbReference>
<feature type="domain" description="N-acetyltransferase" evidence="2">
    <location>
        <begin position="52"/>
        <end position="222"/>
    </location>
</feature>